<dbReference type="Proteomes" id="UP000268623">
    <property type="component" value="Unassembled WGS sequence"/>
</dbReference>
<evidence type="ECO:0000313" key="3">
    <source>
        <dbReference type="Proteomes" id="UP000268623"/>
    </source>
</evidence>
<organism evidence="2 3">
    <name type="scientific">Methylocystis hirsuta</name>
    <dbReference type="NCBI Taxonomy" id="369798"/>
    <lineage>
        <taxon>Bacteria</taxon>
        <taxon>Pseudomonadati</taxon>
        <taxon>Pseudomonadota</taxon>
        <taxon>Alphaproteobacteria</taxon>
        <taxon>Hyphomicrobiales</taxon>
        <taxon>Methylocystaceae</taxon>
        <taxon>Methylocystis</taxon>
    </lineage>
</organism>
<proteinExistence type="predicted"/>
<protein>
    <submittedName>
        <fullName evidence="2">Uncharacterized protein</fullName>
    </submittedName>
</protein>
<name>A0A3M9XJ91_9HYPH</name>
<accession>A0A3M9XJ91</accession>
<evidence type="ECO:0000313" key="2">
    <source>
        <dbReference type="EMBL" id="RNJ48237.1"/>
    </source>
</evidence>
<sequence length="80" mass="8894">MRLPEERTSATRVARMQLDGTFTTRSNIFTPTATLVRRDHGRDALLGKPSVSRATRRQALVRKGLSPLIATWTPAHNPKG</sequence>
<dbReference type="EMBL" id="QWDD01000002">
    <property type="protein sequence ID" value="RNJ48237.1"/>
    <property type="molecule type" value="Genomic_DNA"/>
</dbReference>
<dbReference type="EMBL" id="QWDD01000004">
    <property type="protein sequence ID" value="RNJ47978.1"/>
    <property type="molecule type" value="Genomic_DNA"/>
</dbReference>
<dbReference type="AlphaFoldDB" id="A0A3M9XJ91"/>
<gene>
    <name evidence="2" type="ORF">D1O30_19250</name>
    <name evidence="1" type="ORF">D1O30_21345</name>
</gene>
<comment type="caution">
    <text evidence="2">The sequence shown here is derived from an EMBL/GenBank/DDBJ whole genome shotgun (WGS) entry which is preliminary data.</text>
</comment>
<keyword evidence="3" id="KW-1185">Reference proteome</keyword>
<reference evidence="2 3" key="1">
    <citation type="submission" date="2018-08" db="EMBL/GenBank/DDBJ databases">
        <title>Genome sequence of Methylocystis hirsuta CSC1, a methanotroph able to accumulate PHAs.</title>
        <authorList>
            <person name="Bordel S."/>
            <person name="Rodriguez E."/>
            <person name="Gancedo J."/>
            <person name="Munoz R."/>
        </authorList>
    </citation>
    <scope>NUCLEOTIDE SEQUENCE [LARGE SCALE GENOMIC DNA]</scope>
    <source>
        <strain evidence="2 3">CSC1</strain>
    </source>
</reference>
<evidence type="ECO:0000313" key="1">
    <source>
        <dbReference type="EMBL" id="RNJ47978.1"/>
    </source>
</evidence>